<name>A0A194W1M9_CYTMA</name>
<evidence type="ECO:0000313" key="2">
    <source>
        <dbReference type="Proteomes" id="UP000078559"/>
    </source>
</evidence>
<dbReference type="PANTHER" id="PTHR35179">
    <property type="entry name" value="PROTEIN CBG02620"/>
    <property type="match status" value="1"/>
</dbReference>
<sequence length="488" mass="55319">MFYFRPSVAAAFNSKAGGDWLKRSASSFKLTPQRCRFVHMQWKSVDIESHPTESRELKDPHSGEGGVYKQALVDSWCGQHIGTISDLPRVTKHVSSCHGYDVIGTFNTRQSPPEELVPREERMTSIYVPGKPPKWHSPRLPFGIPENLRRLRSPTSLKFGHGDVVEKYLWKLPMMAIQVKTPDFPFPRVDVMITAKRLERFWKYCGGTSVQAIGTNATVINNTLFLDALEPVGLEGGSELEAMDAYATCGTSWPPGDFDSFLHHRVLYYKFGPLNVVVVGSVDCLVDGDAAKVQVFDTMRPKVPLRVWRGFHKSWFHRCPVLITACKENGLVKDESIEDVRKHWVPWEKFEKNQLHLQRMVSVFQELRDMLQRKASGRTCIVRLGQERGKRPRGEPKKQIERLHTLEVWEATHGRYPLPPELAKHFEPLPAPETAGVIADSSTEQPDENAFILTDTPSKKRADATGLYPFQGSDTDQPLQTTLGYTLL</sequence>
<dbReference type="EMBL" id="CM003102">
    <property type="protein sequence ID" value="KUI69935.1"/>
    <property type="molecule type" value="Genomic_DNA"/>
</dbReference>
<dbReference type="PANTHER" id="PTHR35179:SF2">
    <property type="entry name" value="START DOMAIN-CONTAINING PROTEIN"/>
    <property type="match status" value="1"/>
</dbReference>
<proteinExistence type="predicted"/>
<evidence type="ECO:0000313" key="1">
    <source>
        <dbReference type="EMBL" id="KUI69935.1"/>
    </source>
</evidence>
<gene>
    <name evidence="1" type="ORF">VM1G_11634</name>
</gene>
<dbReference type="AlphaFoldDB" id="A0A194W1M9"/>
<keyword evidence="2" id="KW-1185">Reference proteome</keyword>
<dbReference type="Proteomes" id="UP000078559">
    <property type="component" value="Chromosome 5"/>
</dbReference>
<accession>A0A194W1M9</accession>
<organism evidence="1 2">
    <name type="scientific">Cytospora mali</name>
    <name type="common">Apple Valsa canker fungus</name>
    <name type="synonym">Valsa mali</name>
    <dbReference type="NCBI Taxonomy" id="578113"/>
    <lineage>
        <taxon>Eukaryota</taxon>
        <taxon>Fungi</taxon>
        <taxon>Dikarya</taxon>
        <taxon>Ascomycota</taxon>
        <taxon>Pezizomycotina</taxon>
        <taxon>Sordariomycetes</taxon>
        <taxon>Sordariomycetidae</taxon>
        <taxon>Diaporthales</taxon>
        <taxon>Cytosporaceae</taxon>
        <taxon>Cytospora</taxon>
    </lineage>
</organism>
<reference evidence="1" key="1">
    <citation type="submission" date="2014-12" db="EMBL/GenBank/DDBJ databases">
        <title>Genome Sequence of Valsa Canker Pathogens Uncovers a Specific Adaption of Colonization on Woody Bark.</title>
        <authorList>
            <person name="Yin Z."/>
            <person name="Liu H."/>
            <person name="Gao X."/>
            <person name="Li Z."/>
            <person name="Song N."/>
            <person name="Ke X."/>
            <person name="Dai Q."/>
            <person name="Wu Y."/>
            <person name="Sun Y."/>
            <person name="Xu J.-R."/>
            <person name="Kang Z.K."/>
            <person name="Wang L."/>
            <person name="Huang L."/>
        </authorList>
    </citation>
    <scope>NUCLEOTIDE SEQUENCE [LARGE SCALE GENOMIC DNA]</scope>
    <source>
        <strain evidence="1">03-8</strain>
    </source>
</reference>
<protein>
    <submittedName>
        <fullName evidence="1">Uncharacterized protein</fullName>
    </submittedName>
</protein>